<dbReference type="InterPro" id="IPR010540">
    <property type="entry name" value="CmpB_TMEM229"/>
</dbReference>
<evidence type="ECO:0000313" key="4">
    <source>
        <dbReference type="Proteomes" id="UP000824265"/>
    </source>
</evidence>
<keyword evidence="2" id="KW-0812">Transmembrane</keyword>
<feature type="transmembrane region" description="Helical" evidence="2">
    <location>
        <begin position="6"/>
        <end position="23"/>
    </location>
</feature>
<proteinExistence type="predicted"/>
<reference evidence="3" key="1">
    <citation type="journal article" date="2021" name="PeerJ">
        <title>Extensive microbial diversity within the chicken gut microbiome revealed by metagenomics and culture.</title>
        <authorList>
            <person name="Gilroy R."/>
            <person name="Ravi A."/>
            <person name="Getino M."/>
            <person name="Pursley I."/>
            <person name="Horton D.L."/>
            <person name="Alikhan N.F."/>
            <person name="Baker D."/>
            <person name="Gharbi K."/>
            <person name="Hall N."/>
            <person name="Watson M."/>
            <person name="Adriaenssens E.M."/>
            <person name="Foster-Nyarko E."/>
            <person name="Jarju S."/>
            <person name="Secka A."/>
            <person name="Antonio M."/>
            <person name="Oren A."/>
            <person name="Chaudhuri R.R."/>
            <person name="La Ragione R."/>
            <person name="Hildebrand F."/>
            <person name="Pallen M.J."/>
        </authorList>
    </citation>
    <scope>NUCLEOTIDE SEQUENCE</scope>
    <source>
        <strain evidence="3">CHK195-6426</strain>
    </source>
</reference>
<evidence type="ECO:0000256" key="1">
    <source>
        <dbReference type="SAM" id="Coils"/>
    </source>
</evidence>
<dbReference type="Proteomes" id="UP000824265">
    <property type="component" value="Unassembled WGS sequence"/>
</dbReference>
<gene>
    <name evidence="3" type="ORF">H9742_10260</name>
</gene>
<evidence type="ECO:0000256" key="2">
    <source>
        <dbReference type="SAM" id="Phobius"/>
    </source>
</evidence>
<reference evidence="3" key="2">
    <citation type="submission" date="2021-04" db="EMBL/GenBank/DDBJ databases">
        <authorList>
            <person name="Gilroy R."/>
        </authorList>
    </citation>
    <scope>NUCLEOTIDE SEQUENCE</scope>
    <source>
        <strain evidence="3">CHK195-6426</strain>
    </source>
</reference>
<protein>
    <recommendedName>
        <fullName evidence="5">ABC transporter permease</fullName>
    </recommendedName>
</protein>
<feature type="transmembrane region" description="Helical" evidence="2">
    <location>
        <begin position="105"/>
        <end position="125"/>
    </location>
</feature>
<dbReference type="AlphaFoldDB" id="A0A9D1R866"/>
<accession>A0A9D1R866</accession>
<keyword evidence="2" id="KW-1133">Transmembrane helix</keyword>
<feature type="coiled-coil region" evidence="1">
    <location>
        <begin position="171"/>
        <end position="198"/>
    </location>
</feature>
<dbReference type="Pfam" id="PF06541">
    <property type="entry name" value="ABC_trans_CmpB"/>
    <property type="match status" value="1"/>
</dbReference>
<dbReference type="EMBL" id="DXGH01000055">
    <property type="protein sequence ID" value="HIW81877.1"/>
    <property type="molecule type" value="Genomic_DNA"/>
</dbReference>
<evidence type="ECO:0000313" key="3">
    <source>
        <dbReference type="EMBL" id="HIW81877.1"/>
    </source>
</evidence>
<keyword evidence="2" id="KW-0472">Membrane</keyword>
<evidence type="ECO:0008006" key="5">
    <source>
        <dbReference type="Google" id="ProtNLM"/>
    </source>
</evidence>
<feature type="transmembrane region" description="Helical" evidence="2">
    <location>
        <begin position="44"/>
        <end position="63"/>
    </location>
</feature>
<organism evidence="3 4">
    <name type="scientific">Candidatus Acetatifactor stercoripullorum</name>
    <dbReference type="NCBI Taxonomy" id="2838414"/>
    <lineage>
        <taxon>Bacteria</taxon>
        <taxon>Bacillati</taxon>
        <taxon>Bacillota</taxon>
        <taxon>Clostridia</taxon>
        <taxon>Lachnospirales</taxon>
        <taxon>Lachnospiraceae</taxon>
        <taxon>Acetatifactor</taxon>
    </lineage>
</organism>
<name>A0A9D1R866_9FIRM</name>
<sequence length="318" mass="36939">MYHYTVVQWLFFFYFYCFFGWCFESAYVSIKSKRLVNRGFMRGPFLPLYGCGAIMMLVVSKPFQENLVLVYIAGCLGATVLEYVTGVTMEALFKVRYWDYSKNKFNFQGHICLGSSLAWGGLTILMTEVIHKPVERLVLSIPGRYLGIITFLLSVYICVDFALSFKAALDLRDILVQMERAKEEMMRIQKRLDVIIALTEEDWSSRKSEFADGLALRKGEIKEGISMRMEDVKAQIDETLEKLKNLAQTKPNAYLDSVKEEIFDLKVKYKSSLDYRSRLGKLKDFFQRGLIRSNPTMSSEKFREALEELKKNSQKKRK</sequence>
<feature type="transmembrane region" description="Helical" evidence="2">
    <location>
        <begin position="69"/>
        <end position="93"/>
    </location>
</feature>
<comment type="caution">
    <text evidence="3">The sequence shown here is derived from an EMBL/GenBank/DDBJ whole genome shotgun (WGS) entry which is preliminary data.</text>
</comment>
<feature type="transmembrane region" description="Helical" evidence="2">
    <location>
        <begin position="145"/>
        <end position="165"/>
    </location>
</feature>
<keyword evidence="1" id="KW-0175">Coiled coil</keyword>